<evidence type="ECO:0000256" key="4">
    <source>
        <dbReference type="ARBA" id="ARBA00022679"/>
    </source>
</evidence>
<dbReference type="InterPro" id="IPR011495">
    <property type="entry name" value="Sig_transdc_His_kin_sub2_dim/P"/>
</dbReference>
<feature type="domain" description="Histidine kinase" evidence="12">
    <location>
        <begin position="544"/>
        <end position="736"/>
    </location>
</feature>
<dbReference type="EMBL" id="WOWP01000013">
    <property type="protein sequence ID" value="MUV02978.1"/>
    <property type="molecule type" value="Genomic_DNA"/>
</dbReference>
<evidence type="ECO:0000256" key="5">
    <source>
        <dbReference type="ARBA" id="ARBA00022741"/>
    </source>
</evidence>
<keyword evidence="7" id="KW-0067">ATP-binding</keyword>
<dbReference type="InterPro" id="IPR005467">
    <property type="entry name" value="His_kinase_dom"/>
</dbReference>
<dbReference type="PANTHER" id="PTHR41523:SF8">
    <property type="entry name" value="ETHYLENE RESPONSE SENSOR PROTEIN"/>
    <property type="match status" value="1"/>
</dbReference>
<dbReference type="PROSITE" id="PS50109">
    <property type="entry name" value="HIS_KIN"/>
    <property type="match status" value="1"/>
</dbReference>
<dbReference type="InterPro" id="IPR011990">
    <property type="entry name" value="TPR-like_helical_dom_sf"/>
</dbReference>
<evidence type="ECO:0000313" key="13">
    <source>
        <dbReference type="EMBL" id="MUV02978.1"/>
    </source>
</evidence>
<dbReference type="PANTHER" id="PTHR41523">
    <property type="entry name" value="TWO-COMPONENT SYSTEM SENSOR PROTEIN"/>
    <property type="match status" value="1"/>
</dbReference>
<evidence type="ECO:0000256" key="6">
    <source>
        <dbReference type="ARBA" id="ARBA00022777"/>
    </source>
</evidence>
<keyword evidence="8" id="KW-0802">TPR repeat</keyword>
<organism evidence="13 14">
    <name type="scientific">Flavobacterium rakeshii</name>
    <dbReference type="NCBI Taxonomy" id="1038845"/>
    <lineage>
        <taxon>Bacteria</taxon>
        <taxon>Pseudomonadati</taxon>
        <taxon>Bacteroidota</taxon>
        <taxon>Flavobacteriia</taxon>
        <taxon>Flavobacteriales</taxon>
        <taxon>Flavobacteriaceae</taxon>
        <taxon>Flavobacterium</taxon>
    </lineage>
</organism>
<name>A0A6N8HDY4_9FLAO</name>
<dbReference type="InterPro" id="IPR003594">
    <property type="entry name" value="HATPase_dom"/>
</dbReference>
<evidence type="ECO:0000256" key="2">
    <source>
        <dbReference type="ARBA" id="ARBA00012438"/>
    </source>
</evidence>
<feature type="repeat" description="TPR" evidence="8">
    <location>
        <begin position="248"/>
        <end position="281"/>
    </location>
</feature>
<dbReference type="GO" id="GO:0004673">
    <property type="term" value="F:protein histidine kinase activity"/>
    <property type="evidence" value="ECO:0007669"/>
    <property type="project" value="UniProtKB-EC"/>
</dbReference>
<evidence type="ECO:0000256" key="11">
    <source>
        <dbReference type="SAM" id="SignalP"/>
    </source>
</evidence>
<dbReference type="OrthoDB" id="9767435at2"/>
<evidence type="ECO:0000259" key="12">
    <source>
        <dbReference type="PROSITE" id="PS50109"/>
    </source>
</evidence>
<protein>
    <recommendedName>
        <fullName evidence="2">histidine kinase</fullName>
        <ecNumber evidence="2">2.7.13.3</ecNumber>
    </recommendedName>
</protein>
<comment type="caution">
    <text evidence="13">The sequence shown here is derived from an EMBL/GenBank/DDBJ whole genome shotgun (WGS) entry which is preliminary data.</text>
</comment>
<keyword evidence="9" id="KW-0175">Coiled coil</keyword>
<dbReference type="InterPro" id="IPR036890">
    <property type="entry name" value="HATPase_C_sf"/>
</dbReference>
<evidence type="ECO:0000256" key="9">
    <source>
        <dbReference type="SAM" id="Coils"/>
    </source>
</evidence>
<dbReference type="SMART" id="SM00028">
    <property type="entry name" value="TPR"/>
    <property type="match status" value="4"/>
</dbReference>
<sequence length="739" mass="84539">MVYKIVLILALLFPLKSVCQQTDDDEIHVLLKNLHYGEDNEEKAHNLLKAVKYYLNKENSTKADIDSAALLNSEAMHISRELDLKNSIAQSMLFDSEITITKGDTVKGNELKNKALSFTKKHNLNKEAGSIYASLGYFAANTGDPNKIKHFINAASSYKQAGDFHNEAEMYCELSILFNSMDKPATSIKYALQAIEIKKKLKDSNLYQEYTILGMDYRVQGNYEDALSYALKAEKTMDNMEINGLWVSLLYDLLGTIYSELNFYDKSVEYYKKAIAVSKESNDTEGVTAITINTARSLYHRGKITEALEVLDSGFKFYHSTDCDVEYPSLYILIYCKLKQYNKAKPYYEQLIKCSNKVSERAHIEQEKMYYAIISYLTQTGQADKTYTYINKLKELAKVHNDLFNLSQLERAHFESDSATGNYLGAIEHLKNQKKLDDSLFNINSTKQFADLQLKYETEKKDKNIKLLTQQSQLQQTKLEHEMVIRYIFIASLAISFIILGLLYSRYCIKRKSNAVLEAKQEEINRKNKKLQNLVEEKEWLLKEIHHRVKNNLQIVISLLNTQSAYLENEDALLAIQNSQHRMHAMSLIHQKLYQTDNLSSINISWYIQELASYLKDSFDDENKIRFELNTQSVELDVAQAVPLGLILNEAISNAIKYAFPQQKGIISITFKETQENTFLLQITDNGIGLPEGFEPTELDSLGMNLMTGLAEQLDGTFNITTNNGVTITITFIKRVADV</sequence>
<dbReference type="AlphaFoldDB" id="A0A6N8HDY4"/>
<dbReference type="SUPFAM" id="SSF55874">
    <property type="entry name" value="ATPase domain of HSP90 chaperone/DNA topoisomerase II/histidine kinase"/>
    <property type="match status" value="1"/>
</dbReference>
<keyword evidence="5" id="KW-0547">Nucleotide-binding</keyword>
<keyword evidence="14" id="KW-1185">Reference proteome</keyword>
<gene>
    <name evidence="13" type="ORF">GN157_04585</name>
</gene>
<keyword evidence="10" id="KW-0812">Transmembrane</keyword>
<dbReference type="Gene3D" id="1.25.40.10">
    <property type="entry name" value="Tetratricopeptide repeat domain"/>
    <property type="match status" value="2"/>
</dbReference>
<keyword evidence="11" id="KW-0732">Signal</keyword>
<evidence type="ECO:0000256" key="10">
    <source>
        <dbReference type="SAM" id="Phobius"/>
    </source>
</evidence>
<dbReference type="Gene3D" id="3.30.565.10">
    <property type="entry name" value="Histidine kinase-like ATPase, C-terminal domain"/>
    <property type="match status" value="1"/>
</dbReference>
<feature type="signal peptide" evidence="11">
    <location>
        <begin position="1"/>
        <end position="19"/>
    </location>
</feature>
<dbReference type="SMART" id="SM00387">
    <property type="entry name" value="HATPase_c"/>
    <property type="match status" value="1"/>
</dbReference>
<dbReference type="RefSeq" id="WP_157481930.1">
    <property type="nucleotide sequence ID" value="NZ_WOWP01000013.1"/>
</dbReference>
<comment type="catalytic activity">
    <reaction evidence="1">
        <text>ATP + protein L-histidine = ADP + protein N-phospho-L-histidine.</text>
        <dbReference type="EC" id="2.7.13.3"/>
    </reaction>
</comment>
<keyword evidence="4" id="KW-0808">Transferase</keyword>
<dbReference type="Pfam" id="PF13181">
    <property type="entry name" value="TPR_8"/>
    <property type="match status" value="1"/>
</dbReference>
<dbReference type="GO" id="GO:0005524">
    <property type="term" value="F:ATP binding"/>
    <property type="evidence" value="ECO:0007669"/>
    <property type="project" value="UniProtKB-KW"/>
</dbReference>
<evidence type="ECO:0000256" key="8">
    <source>
        <dbReference type="PROSITE-ProRule" id="PRU00339"/>
    </source>
</evidence>
<keyword evidence="3" id="KW-0597">Phosphoprotein</keyword>
<keyword evidence="6" id="KW-0418">Kinase</keyword>
<evidence type="ECO:0000256" key="3">
    <source>
        <dbReference type="ARBA" id="ARBA00022553"/>
    </source>
</evidence>
<feature type="coiled-coil region" evidence="9">
    <location>
        <begin position="510"/>
        <end position="544"/>
    </location>
</feature>
<keyword evidence="10" id="KW-0472">Membrane</keyword>
<feature type="transmembrane region" description="Helical" evidence="10">
    <location>
        <begin position="484"/>
        <end position="504"/>
    </location>
</feature>
<feature type="chain" id="PRO_5027066295" description="histidine kinase" evidence="11">
    <location>
        <begin position="20"/>
        <end position="739"/>
    </location>
</feature>
<keyword evidence="10" id="KW-1133">Transmembrane helix</keyword>
<dbReference type="Proteomes" id="UP000433945">
    <property type="component" value="Unassembled WGS sequence"/>
</dbReference>
<evidence type="ECO:0000313" key="14">
    <source>
        <dbReference type="Proteomes" id="UP000433945"/>
    </source>
</evidence>
<reference evidence="13 14" key="1">
    <citation type="submission" date="2019-12" db="EMBL/GenBank/DDBJ databases">
        <authorList>
            <person name="Sun J.-Q."/>
        </authorList>
    </citation>
    <scope>NUCLEOTIDE SEQUENCE [LARGE SCALE GENOMIC DNA]</scope>
    <source>
        <strain evidence="13 14">JCM 17928</strain>
    </source>
</reference>
<dbReference type="Pfam" id="PF07568">
    <property type="entry name" value="HisKA_2"/>
    <property type="match status" value="1"/>
</dbReference>
<proteinExistence type="predicted"/>
<dbReference type="Gene3D" id="3.30.450.20">
    <property type="entry name" value="PAS domain"/>
    <property type="match status" value="1"/>
</dbReference>
<evidence type="ECO:0000256" key="7">
    <source>
        <dbReference type="ARBA" id="ARBA00022840"/>
    </source>
</evidence>
<dbReference type="Pfam" id="PF02518">
    <property type="entry name" value="HATPase_c"/>
    <property type="match status" value="1"/>
</dbReference>
<dbReference type="PROSITE" id="PS50005">
    <property type="entry name" value="TPR"/>
    <property type="match status" value="1"/>
</dbReference>
<dbReference type="InterPro" id="IPR019734">
    <property type="entry name" value="TPR_rpt"/>
</dbReference>
<accession>A0A6N8HDY4</accession>
<evidence type="ECO:0000256" key="1">
    <source>
        <dbReference type="ARBA" id="ARBA00000085"/>
    </source>
</evidence>
<dbReference type="EC" id="2.7.13.3" evidence="2"/>
<dbReference type="SUPFAM" id="SSF48452">
    <property type="entry name" value="TPR-like"/>
    <property type="match status" value="2"/>
</dbReference>